<evidence type="ECO:0000313" key="3">
    <source>
        <dbReference type="Proteomes" id="UP000036403"/>
    </source>
</evidence>
<evidence type="ECO:0000259" key="1">
    <source>
        <dbReference type="PROSITE" id="PS50878"/>
    </source>
</evidence>
<dbReference type="InterPro" id="IPR000477">
    <property type="entry name" value="RT_dom"/>
</dbReference>
<keyword evidence="2" id="KW-0548">Nucleotidyltransferase</keyword>
<keyword evidence="3" id="KW-1185">Reference proteome</keyword>
<dbReference type="PROSITE" id="PS50878">
    <property type="entry name" value="RT_POL"/>
    <property type="match status" value="1"/>
</dbReference>
<feature type="domain" description="Reverse transcriptase" evidence="1">
    <location>
        <begin position="198"/>
        <end position="479"/>
    </location>
</feature>
<accession>A0A0J7KLT9</accession>
<dbReference type="CDD" id="cd01650">
    <property type="entry name" value="RT_nLTR_like"/>
    <property type="match status" value="1"/>
</dbReference>
<evidence type="ECO:0000313" key="2">
    <source>
        <dbReference type="EMBL" id="KMQ91252.1"/>
    </source>
</evidence>
<dbReference type="OrthoDB" id="7700848at2759"/>
<proteinExistence type="predicted"/>
<sequence>MNRVLKEACDSSAPRYHPGQLRKNTFWWDEEIATRRRSCIRAMRIWTKSKRRNNSEETLGCRLNYVKEKKLLKKAIRKAKKKAWQDLIDTVDRELWGLPHRSYATKAILLWTNKSEDVLNRLMDSLFPRGIEHNPSLEWRNTEIDWDDEWDINPFEVKRAIKKRADGNKAPGPDGIKAEMIAKVPDAMLIQITSCFDSYLKEGVFPDPWKRAKLALIPKGERQEEEELLKGTLPKVRPICLLDEMGKLFERIIAERIKMWMREHPEAELSNSQYGFRENRSTVDALLVVKDIIVETTGKKELVLAISLDIENAFNSIPWPVIRSALEKKGFPLYVRRIIDSYLSNRKIEMTLKDGKIGVKAMTAGVPQGSILGPLLWNITYDQVLDVHTEPGCSVLCYADDTLLIITAKNTKDLTTKANLLTSLVIKRIRALGLRVSARKTETIIFHGRTRLVDPVKIMVEEVQMTVSAKQMKYLGILLDKCLTFVPHFEYIENKAAKFCRALCRLMPNQRGPREKKRKLYANVVNSVMTYGAPVWCDKLCASRKKQISLNRITRNLAIRIISAYKSASYEATTVLAGLPPLYLVAALRRRVYLRVKDLRGSDDWSGEGEEEIKMQENVILRRQWYIHLQGPNLARQRIREAILPVLGEWLERRHGTLSFHLTQLLTGHGCFNAFLYKIGKAASPVCSQCEEDLDTADHTLRDCVAWTGERMELTAKIGRDLSLGVVLAKMLRDEDAWLAVKTFARKVMLAKEEERERERATKRRGWRHRQ</sequence>
<dbReference type="STRING" id="67767.A0A0J7KLT9"/>
<dbReference type="SUPFAM" id="SSF56672">
    <property type="entry name" value="DNA/RNA polymerases"/>
    <property type="match status" value="1"/>
</dbReference>
<name>A0A0J7KLT9_LASNI</name>
<gene>
    <name evidence="2" type="ORF">RF55_8908</name>
</gene>
<dbReference type="PaxDb" id="67767-A0A0J7KLT9"/>
<dbReference type="Proteomes" id="UP000036403">
    <property type="component" value="Unassembled WGS sequence"/>
</dbReference>
<protein>
    <submittedName>
        <fullName evidence="2">Reverse transcriptase</fullName>
    </submittedName>
</protein>
<keyword evidence="2" id="KW-0695">RNA-directed DNA polymerase</keyword>
<dbReference type="AlphaFoldDB" id="A0A0J7KLT9"/>
<dbReference type="Pfam" id="PF00078">
    <property type="entry name" value="RVT_1"/>
    <property type="match status" value="1"/>
</dbReference>
<keyword evidence="2" id="KW-0808">Transferase</keyword>
<dbReference type="InterPro" id="IPR043502">
    <property type="entry name" value="DNA/RNA_pol_sf"/>
</dbReference>
<dbReference type="EMBL" id="LBMM01005733">
    <property type="protein sequence ID" value="KMQ91252.1"/>
    <property type="molecule type" value="Genomic_DNA"/>
</dbReference>
<comment type="caution">
    <text evidence="2">The sequence shown here is derived from an EMBL/GenBank/DDBJ whole genome shotgun (WGS) entry which is preliminary data.</text>
</comment>
<dbReference type="GO" id="GO:0003964">
    <property type="term" value="F:RNA-directed DNA polymerase activity"/>
    <property type="evidence" value="ECO:0007669"/>
    <property type="project" value="UniProtKB-KW"/>
</dbReference>
<dbReference type="PANTHER" id="PTHR19446">
    <property type="entry name" value="REVERSE TRANSCRIPTASES"/>
    <property type="match status" value="1"/>
</dbReference>
<organism evidence="2 3">
    <name type="scientific">Lasius niger</name>
    <name type="common">Black garden ant</name>
    <dbReference type="NCBI Taxonomy" id="67767"/>
    <lineage>
        <taxon>Eukaryota</taxon>
        <taxon>Metazoa</taxon>
        <taxon>Ecdysozoa</taxon>
        <taxon>Arthropoda</taxon>
        <taxon>Hexapoda</taxon>
        <taxon>Insecta</taxon>
        <taxon>Pterygota</taxon>
        <taxon>Neoptera</taxon>
        <taxon>Endopterygota</taxon>
        <taxon>Hymenoptera</taxon>
        <taxon>Apocrita</taxon>
        <taxon>Aculeata</taxon>
        <taxon>Formicoidea</taxon>
        <taxon>Formicidae</taxon>
        <taxon>Formicinae</taxon>
        <taxon>Lasius</taxon>
        <taxon>Lasius</taxon>
    </lineage>
</organism>
<reference evidence="2 3" key="1">
    <citation type="submission" date="2015-04" db="EMBL/GenBank/DDBJ databases">
        <title>Lasius niger genome sequencing.</title>
        <authorList>
            <person name="Konorov E.A."/>
            <person name="Nikitin M.A."/>
            <person name="Kirill M.V."/>
            <person name="Chang P."/>
        </authorList>
    </citation>
    <scope>NUCLEOTIDE SEQUENCE [LARGE SCALE GENOMIC DNA]</scope>
    <source>
        <tissue evidence="2">Whole</tissue>
    </source>
</reference>